<dbReference type="Proteomes" id="UP001239994">
    <property type="component" value="Unassembled WGS sequence"/>
</dbReference>
<name>A0AAD9DQ05_9TELE</name>
<dbReference type="AlphaFoldDB" id="A0AAD9DQ05"/>
<gene>
    <name evidence="2" type="ORF">P4O66_015792</name>
</gene>
<evidence type="ECO:0000256" key="1">
    <source>
        <dbReference type="SAM" id="MobiDB-lite"/>
    </source>
</evidence>
<proteinExistence type="predicted"/>
<dbReference type="EMBL" id="JAROKS010000022">
    <property type="protein sequence ID" value="KAK1788883.1"/>
    <property type="molecule type" value="Genomic_DNA"/>
</dbReference>
<comment type="caution">
    <text evidence="2">The sequence shown here is derived from an EMBL/GenBank/DDBJ whole genome shotgun (WGS) entry which is preliminary data.</text>
</comment>
<evidence type="ECO:0000313" key="2">
    <source>
        <dbReference type="EMBL" id="KAK1788883.1"/>
    </source>
</evidence>
<keyword evidence="3" id="KW-1185">Reference proteome</keyword>
<feature type="compositionally biased region" description="Low complexity" evidence="1">
    <location>
        <begin position="1"/>
        <end position="13"/>
    </location>
</feature>
<accession>A0AAD9DQ05</accession>
<sequence>MCATLLTATPTPTQNSGATWQNWSETRGACTSARCGHCAARWPGTWSRW</sequence>
<reference evidence="2" key="1">
    <citation type="submission" date="2023-03" db="EMBL/GenBank/DDBJ databases">
        <title>Electrophorus voltai genome.</title>
        <authorList>
            <person name="Bian C."/>
        </authorList>
    </citation>
    <scope>NUCLEOTIDE SEQUENCE</scope>
    <source>
        <strain evidence="2">CB-2022</strain>
        <tissue evidence="2">Muscle</tissue>
    </source>
</reference>
<feature type="region of interest" description="Disordered" evidence="1">
    <location>
        <begin position="1"/>
        <end position="20"/>
    </location>
</feature>
<organism evidence="2 3">
    <name type="scientific">Electrophorus voltai</name>
    <dbReference type="NCBI Taxonomy" id="2609070"/>
    <lineage>
        <taxon>Eukaryota</taxon>
        <taxon>Metazoa</taxon>
        <taxon>Chordata</taxon>
        <taxon>Craniata</taxon>
        <taxon>Vertebrata</taxon>
        <taxon>Euteleostomi</taxon>
        <taxon>Actinopterygii</taxon>
        <taxon>Neopterygii</taxon>
        <taxon>Teleostei</taxon>
        <taxon>Ostariophysi</taxon>
        <taxon>Gymnotiformes</taxon>
        <taxon>Gymnotoidei</taxon>
        <taxon>Gymnotidae</taxon>
        <taxon>Electrophorus</taxon>
    </lineage>
</organism>
<evidence type="ECO:0000313" key="3">
    <source>
        <dbReference type="Proteomes" id="UP001239994"/>
    </source>
</evidence>
<protein>
    <submittedName>
        <fullName evidence="2">Uncharacterized protein</fullName>
    </submittedName>
</protein>